<dbReference type="Gene3D" id="3.90.226.10">
    <property type="entry name" value="2-enoyl-CoA Hydratase, Chain A, domain 1"/>
    <property type="match status" value="1"/>
</dbReference>
<dbReference type="SUPFAM" id="SSF52096">
    <property type="entry name" value="ClpP/crotonase"/>
    <property type="match status" value="1"/>
</dbReference>
<dbReference type="PANTHER" id="PTHR43684">
    <property type="match status" value="1"/>
</dbReference>
<keyword evidence="4" id="KW-0456">Lyase</keyword>
<gene>
    <name evidence="4" type="ordered locus">RER_42690</name>
</gene>
<keyword evidence="2" id="KW-0576">Peroxisome</keyword>
<protein>
    <submittedName>
        <fullName evidence="4">Putative enoyl-CoA hydratase</fullName>
        <ecNumber evidence="4">4.2.1.17</ecNumber>
    </submittedName>
</protein>
<dbReference type="HOGENOM" id="CLU_009834_7_2_11"/>
<dbReference type="EC" id="4.2.1.17" evidence="4"/>
<dbReference type="InterPro" id="IPR001753">
    <property type="entry name" value="Enoyl-CoA_hydra/iso"/>
</dbReference>
<accession>C1A2Z2</accession>
<evidence type="ECO:0000313" key="5">
    <source>
        <dbReference type="Proteomes" id="UP000002204"/>
    </source>
</evidence>
<dbReference type="GO" id="GO:0004300">
    <property type="term" value="F:enoyl-CoA hydratase activity"/>
    <property type="evidence" value="ECO:0007669"/>
    <property type="project" value="UniProtKB-EC"/>
</dbReference>
<dbReference type="AlphaFoldDB" id="C1A2Z2"/>
<dbReference type="GO" id="GO:0004165">
    <property type="term" value="F:delta(3)-delta(2)-enoyl-CoA isomerase activity"/>
    <property type="evidence" value="ECO:0007669"/>
    <property type="project" value="UniProtKB-ARBA"/>
</dbReference>
<name>C1A2Z2_RHOE4</name>
<comment type="subcellular location">
    <subcellularLocation>
        <location evidence="1">Peroxisome</location>
    </subcellularLocation>
</comment>
<dbReference type="CDD" id="cd06558">
    <property type="entry name" value="crotonase-like"/>
    <property type="match status" value="1"/>
</dbReference>
<dbReference type="EMBL" id="AP008957">
    <property type="protein sequence ID" value="BAH34977.1"/>
    <property type="molecule type" value="Genomic_DNA"/>
</dbReference>
<dbReference type="InterPro" id="IPR029045">
    <property type="entry name" value="ClpP/crotonase-like_dom_sf"/>
</dbReference>
<evidence type="ECO:0000256" key="2">
    <source>
        <dbReference type="ARBA" id="ARBA00023140"/>
    </source>
</evidence>
<proteinExistence type="predicted"/>
<evidence type="ECO:0000256" key="3">
    <source>
        <dbReference type="ARBA" id="ARBA00023235"/>
    </source>
</evidence>
<dbReference type="PANTHER" id="PTHR43684:SF1">
    <property type="entry name" value="ENOYL-COA DELTA ISOMERASE 2"/>
    <property type="match status" value="1"/>
</dbReference>
<dbReference type="InterPro" id="IPR051053">
    <property type="entry name" value="ECH/Chromodomain_protein"/>
</dbReference>
<dbReference type="KEGG" id="rer:RER_42690"/>
<dbReference type="eggNOG" id="COG1024">
    <property type="taxonomic scope" value="Bacteria"/>
</dbReference>
<reference evidence="4 5" key="2">
    <citation type="journal article" date="2006" name="Environ. Microbiol.">
        <title>Sequence analysis of three plasmids harboured in Rhodococcus erythropolis strain PR4.</title>
        <authorList>
            <person name="Sekine M."/>
            <person name="Tanikawa S."/>
            <person name="Omata S."/>
            <person name="Saito M."/>
            <person name="Fujisawa T."/>
            <person name="Tsukatani N."/>
            <person name="Tajima T."/>
            <person name="Sekigawa T."/>
            <person name="Kosugi H."/>
            <person name="Matsuo Y."/>
            <person name="Nishiko R."/>
            <person name="Imamura K."/>
            <person name="Ito M."/>
            <person name="Narita H."/>
            <person name="Tago S."/>
            <person name="Fujita N."/>
            <person name="Harayama S."/>
        </authorList>
    </citation>
    <scope>NUCLEOTIDE SEQUENCE [LARGE SCALE GENOMIC DNA]</scope>
    <source>
        <strain evidence="5">PR4 / NBRC 100887</strain>
    </source>
</reference>
<sequence>MPSNCLVWSEGERMSTNTTEPVLVADAGAVRTLTFNIPGRLNAFDAAGFRALTKALDDAASDEAVAVVIVEGAGKAFSSGVDLRALAEPGTDNSDFGNAFAPLIVALAEFPKPLIAAVHGAAVGIGLTMLLYCDVVYVAENARLRAPFTSLGTAPEAASSWLLPKVIGTQRAAELILSARWLSGVEAAAYGLATAAVPADQVQARARESAEQIAANIGPAVLAAKRLLRHGWADEARAAVQREDDAARALIRELGSFARKFTTT</sequence>
<dbReference type="Pfam" id="PF00378">
    <property type="entry name" value="ECH_1"/>
    <property type="match status" value="1"/>
</dbReference>
<reference evidence="5" key="1">
    <citation type="submission" date="2005-03" db="EMBL/GenBank/DDBJ databases">
        <title>Comparison of the complete genome sequences of Rhodococcus erythropolis PR4 and Rhodococcus opacus B4.</title>
        <authorList>
            <person name="Takarada H."/>
            <person name="Sekine M."/>
            <person name="Hosoyama A."/>
            <person name="Yamada R."/>
            <person name="Fujisawa T."/>
            <person name="Omata S."/>
            <person name="Shimizu A."/>
            <person name="Tsukatani N."/>
            <person name="Tanikawa S."/>
            <person name="Fujita N."/>
            <person name="Harayama S."/>
        </authorList>
    </citation>
    <scope>NUCLEOTIDE SEQUENCE [LARGE SCALE GENOMIC DNA]</scope>
    <source>
        <strain evidence="5">PR4 / NBRC 100887</strain>
    </source>
</reference>
<dbReference type="Proteomes" id="UP000002204">
    <property type="component" value="Chromosome"/>
</dbReference>
<organism evidence="4 5">
    <name type="scientific">Rhodococcus erythropolis (strain PR4 / NBRC 100887)</name>
    <dbReference type="NCBI Taxonomy" id="234621"/>
    <lineage>
        <taxon>Bacteria</taxon>
        <taxon>Bacillati</taxon>
        <taxon>Actinomycetota</taxon>
        <taxon>Actinomycetes</taxon>
        <taxon>Mycobacteriales</taxon>
        <taxon>Nocardiaceae</taxon>
        <taxon>Rhodococcus</taxon>
        <taxon>Rhodococcus erythropolis group</taxon>
    </lineage>
</organism>
<evidence type="ECO:0000256" key="1">
    <source>
        <dbReference type="ARBA" id="ARBA00004275"/>
    </source>
</evidence>
<keyword evidence="3" id="KW-0413">Isomerase</keyword>
<evidence type="ECO:0000313" key="4">
    <source>
        <dbReference type="EMBL" id="BAH34977.1"/>
    </source>
</evidence>